<evidence type="ECO:0000256" key="1">
    <source>
        <dbReference type="SAM" id="MobiDB-lite"/>
    </source>
</evidence>
<protein>
    <submittedName>
        <fullName evidence="2">Uncharacterized protein</fullName>
    </submittedName>
</protein>
<reference evidence="2 3" key="1">
    <citation type="submission" date="2017-03" db="EMBL/GenBank/DDBJ databases">
        <title>An alternative strategy for trypanosome survival in the mammalian bloodstream revealed through genome and transcriptome analysis of the ubiquitous bovine parasite Trypanosoma (Megatrypanum) theileri.</title>
        <authorList>
            <person name="Kelly S."/>
            <person name="Ivens A."/>
            <person name="Mott A."/>
            <person name="O'Neill E."/>
            <person name="Emms D."/>
            <person name="Macleod O."/>
            <person name="Voorheis P."/>
            <person name="Matthews J."/>
            <person name="Matthews K."/>
            <person name="Carrington M."/>
        </authorList>
    </citation>
    <scope>NUCLEOTIDE SEQUENCE [LARGE SCALE GENOMIC DNA]</scope>
    <source>
        <strain evidence="2">Edinburgh</strain>
    </source>
</reference>
<proteinExistence type="predicted"/>
<sequence length="262" mass="29666">MGFWKFGRKKKNGTQNSTSLPPINGNGQRNGRRHSTGTQSYRSEPNYGDNYRRSTVNYQSQLPPLYANYPNSAQNNGVYMSYDNDYMEYQSNGLQKKDSFMDPQLQRNDSFMDLQLQRNDSFMGYGLQRNDSFMGPPLQRNDSFMGYGLQRDNSFMGSSNRLTRGSSSNGFGLQPCGSFGVDTLNRYDESDDFGGRYVEQSQRRWTQGPPPPPPPVDGRNRQGVASLVRKQSVLHRSDLDRGGGETIGRPGGRLVFKGIEEW</sequence>
<evidence type="ECO:0000313" key="3">
    <source>
        <dbReference type="Proteomes" id="UP000192257"/>
    </source>
</evidence>
<organism evidence="2 3">
    <name type="scientific">Trypanosoma theileri</name>
    <dbReference type="NCBI Taxonomy" id="67003"/>
    <lineage>
        <taxon>Eukaryota</taxon>
        <taxon>Discoba</taxon>
        <taxon>Euglenozoa</taxon>
        <taxon>Kinetoplastea</taxon>
        <taxon>Metakinetoplastina</taxon>
        <taxon>Trypanosomatida</taxon>
        <taxon>Trypanosomatidae</taxon>
        <taxon>Trypanosoma</taxon>
    </lineage>
</organism>
<dbReference type="OrthoDB" id="238530at2759"/>
<keyword evidence="3" id="KW-1185">Reference proteome</keyword>
<feature type="compositionally biased region" description="Polar residues" evidence="1">
    <location>
        <begin position="13"/>
        <end position="29"/>
    </location>
</feature>
<comment type="caution">
    <text evidence="2">The sequence shown here is derived from an EMBL/GenBank/DDBJ whole genome shotgun (WGS) entry which is preliminary data.</text>
</comment>
<name>A0A1X0NRA4_9TRYP</name>
<dbReference type="GeneID" id="39987237"/>
<evidence type="ECO:0000313" key="2">
    <source>
        <dbReference type="EMBL" id="ORC87246.1"/>
    </source>
</evidence>
<gene>
    <name evidence="2" type="ORF">TM35_000232170</name>
</gene>
<dbReference type="AlphaFoldDB" id="A0A1X0NRA4"/>
<dbReference type="EMBL" id="NBCO01000023">
    <property type="protein sequence ID" value="ORC87246.1"/>
    <property type="molecule type" value="Genomic_DNA"/>
</dbReference>
<dbReference type="VEuPathDB" id="TriTrypDB:TM35_000232170"/>
<feature type="region of interest" description="Disordered" evidence="1">
    <location>
        <begin position="198"/>
        <end position="252"/>
    </location>
</feature>
<dbReference type="RefSeq" id="XP_028881312.1">
    <property type="nucleotide sequence ID" value="XM_029027457.1"/>
</dbReference>
<accession>A0A1X0NRA4</accession>
<feature type="region of interest" description="Disordered" evidence="1">
    <location>
        <begin position="1"/>
        <end position="52"/>
    </location>
</feature>
<dbReference type="Proteomes" id="UP000192257">
    <property type="component" value="Unassembled WGS sequence"/>
</dbReference>
<feature type="compositionally biased region" description="Basic residues" evidence="1">
    <location>
        <begin position="1"/>
        <end position="12"/>
    </location>
</feature>